<dbReference type="Proteomes" id="UP001501758">
    <property type="component" value="Unassembled WGS sequence"/>
</dbReference>
<reference evidence="1 2" key="1">
    <citation type="journal article" date="2019" name="Int. J. Syst. Evol. Microbiol.">
        <title>The Global Catalogue of Microorganisms (GCM) 10K type strain sequencing project: providing services to taxonomists for standard genome sequencing and annotation.</title>
        <authorList>
            <consortium name="The Broad Institute Genomics Platform"/>
            <consortium name="The Broad Institute Genome Sequencing Center for Infectious Disease"/>
            <person name="Wu L."/>
            <person name="Ma J."/>
        </authorList>
    </citation>
    <scope>NUCLEOTIDE SEQUENCE [LARGE SCALE GENOMIC DNA]</scope>
    <source>
        <strain evidence="1 2">JCM 15974</strain>
    </source>
</reference>
<comment type="caution">
    <text evidence="1">The sequence shown here is derived from an EMBL/GenBank/DDBJ whole genome shotgun (WGS) entry which is preliminary data.</text>
</comment>
<keyword evidence="2" id="KW-1185">Reference proteome</keyword>
<sequence>MILRDEPKTFNRVGDKYYNLKKHQIMLSKILELKEVKKLNKAAKQSINGGYYCRTNIPCQTSQDCWDFSGDFSDRCNQGYCHIF</sequence>
<name>A0ABN1IK25_9FLAO</name>
<dbReference type="EMBL" id="BAAAGE010000001">
    <property type="protein sequence ID" value="GAA0715714.1"/>
    <property type="molecule type" value="Genomic_DNA"/>
</dbReference>
<proteinExistence type="predicted"/>
<protein>
    <submittedName>
        <fullName evidence="1">Uncharacterized protein</fullName>
    </submittedName>
</protein>
<evidence type="ECO:0000313" key="2">
    <source>
        <dbReference type="Proteomes" id="UP001501758"/>
    </source>
</evidence>
<gene>
    <name evidence="1" type="ORF">GCM10009430_10530</name>
</gene>
<accession>A0ABN1IK25</accession>
<evidence type="ECO:0000313" key="1">
    <source>
        <dbReference type="EMBL" id="GAA0715714.1"/>
    </source>
</evidence>
<organism evidence="1 2">
    <name type="scientific">Aquimarina litoralis</name>
    <dbReference type="NCBI Taxonomy" id="584605"/>
    <lineage>
        <taxon>Bacteria</taxon>
        <taxon>Pseudomonadati</taxon>
        <taxon>Bacteroidota</taxon>
        <taxon>Flavobacteriia</taxon>
        <taxon>Flavobacteriales</taxon>
        <taxon>Flavobacteriaceae</taxon>
        <taxon>Aquimarina</taxon>
    </lineage>
</organism>